<gene>
    <name evidence="3" type="ORF">BI347_10100</name>
</gene>
<dbReference type="SUPFAM" id="SSF53756">
    <property type="entry name" value="UDP-Glycosyltransferase/glycogen phosphorylase"/>
    <property type="match status" value="1"/>
</dbReference>
<dbReference type="EMBL" id="MKCS01000001">
    <property type="protein sequence ID" value="OHX13824.1"/>
    <property type="molecule type" value="Genomic_DNA"/>
</dbReference>
<evidence type="ECO:0000313" key="3">
    <source>
        <dbReference type="EMBL" id="OHX13824.1"/>
    </source>
</evidence>
<dbReference type="GO" id="GO:0009244">
    <property type="term" value="P:lipopolysaccharide core region biosynthetic process"/>
    <property type="evidence" value="ECO:0007669"/>
    <property type="project" value="TreeGrafter"/>
</dbReference>
<evidence type="ECO:0000256" key="2">
    <source>
        <dbReference type="ARBA" id="ARBA00022679"/>
    </source>
</evidence>
<dbReference type="Gene3D" id="3.40.50.2000">
    <property type="entry name" value="Glycogen Phosphorylase B"/>
    <property type="match status" value="2"/>
</dbReference>
<accession>A0A1S1X2U1</accession>
<dbReference type="InterPro" id="IPR051199">
    <property type="entry name" value="LPS_LOS_Heptosyltrfase"/>
</dbReference>
<dbReference type="RefSeq" id="WP_071115813.1">
    <property type="nucleotide sequence ID" value="NZ_MKCS01000001.1"/>
</dbReference>
<dbReference type="GO" id="GO:0005829">
    <property type="term" value="C:cytosol"/>
    <property type="evidence" value="ECO:0007669"/>
    <property type="project" value="TreeGrafter"/>
</dbReference>
<keyword evidence="1" id="KW-0328">Glycosyltransferase</keyword>
<dbReference type="STRING" id="1903179.BI347_10100"/>
<dbReference type="Proteomes" id="UP000180088">
    <property type="component" value="Unassembled WGS sequence"/>
</dbReference>
<proteinExistence type="predicted"/>
<dbReference type="GO" id="GO:0008713">
    <property type="term" value="F:ADP-heptose-lipopolysaccharide heptosyltransferase activity"/>
    <property type="evidence" value="ECO:0007669"/>
    <property type="project" value="TreeGrafter"/>
</dbReference>
<evidence type="ECO:0000313" key="4">
    <source>
        <dbReference type="Proteomes" id="UP000180088"/>
    </source>
</evidence>
<keyword evidence="2" id="KW-0808">Transferase</keyword>
<dbReference type="OrthoDB" id="9807356at2"/>
<evidence type="ECO:0008006" key="5">
    <source>
        <dbReference type="Google" id="ProtNLM"/>
    </source>
</evidence>
<reference evidence="3 4" key="1">
    <citation type="submission" date="2016-09" db="EMBL/GenBank/DDBJ databases">
        <title>Chromobacterium muskegensis sp. nov., an insecticidal bacterium isolated from Sphagnum bogs.</title>
        <authorList>
            <person name="Sparks M.E."/>
            <person name="Blackburn M.B."/>
            <person name="Gundersen-Rindal D.E."/>
            <person name="Mitchell A."/>
            <person name="Farrar R."/>
            <person name="Kuhar D."/>
        </authorList>
    </citation>
    <scope>NUCLEOTIDE SEQUENCE [LARGE SCALE GENOMIC DNA]</scope>
    <source>
        <strain evidence="3 4">37-2</strain>
    </source>
</reference>
<dbReference type="InterPro" id="IPR002201">
    <property type="entry name" value="Glyco_trans_9"/>
</dbReference>
<comment type="caution">
    <text evidence="3">The sequence shown here is derived from an EMBL/GenBank/DDBJ whole genome shotgun (WGS) entry which is preliminary data.</text>
</comment>
<dbReference type="PANTHER" id="PTHR30160">
    <property type="entry name" value="TETRAACYLDISACCHARIDE 4'-KINASE-RELATED"/>
    <property type="match status" value="1"/>
</dbReference>
<organism evidence="3 4">
    <name type="scientific">Chromobacterium sphagni</name>
    <dbReference type="NCBI Taxonomy" id="1903179"/>
    <lineage>
        <taxon>Bacteria</taxon>
        <taxon>Pseudomonadati</taxon>
        <taxon>Pseudomonadota</taxon>
        <taxon>Betaproteobacteria</taxon>
        <taxon>Neisseriales</taxon>
        <taxon>Chromobacteriaceae</taxon>
        <taxon>Chromobacterium</taxon>
    </lineage>
</organism>
<sequence>MKLQTLKFLDKLLSAAIMRLPRNRAKPPSHPPRRILLIKLSAMGDAFCLLPVARRLAAAFPDAKIDWLTTDRSNPNLFKNLPFLHDTLIVPTHARALLVWLPKLFYAIRKYDIVMDFDQYYHLSELLSCGGKISAGFITSLKGKTFSLAIPYDPQLNEKVLFHKLAERAMEHYGVPAAPSRGFYLPELLDNFIPSQSLQHLAAEIKKHQLPVVVLYAGSSLNASFRRLGIEKYLAIIEQTCNRHIFVIAGGPDELALKPHFQLQHPNVYNLIGTLNLLEWAWLFRHVADLLLGNDGGLLHVAESQSTPMLAIFGPSLFRKWGSINPESRGIETDLPCRPCLKNYLGIVPTRCQFSTVKCLDAIEVATIISNMENMLEKKARQHILISP</sequence>
<name>A0A1S1X2U1_9NEIS</name>
<protein>
    <recommendedName>
        <fullName evidence="5">Heptosyltransferase</fullName>
    </recommendedName>
</protein>
<dbReference type="CDD" id="cd03789">
    <property type="entry name" value="GT9_LPS_heptosyltransferase"/>
    <property type="match status" value="1"/>
</dbReference>
<dbReference type="Pfam" id="PF01075">
    <property type="entry name" value="Glyco_transf_9"/>
    <property type="match status" value="1"/>
</dbReference>
<evidence type="ECO:0000256" key="1">
    <source>
        <dbReference type="ARBA" id="ARBA00022676"/>
    </source>
</evidence>
<dbReference type="AlphaFoldDB" id="A0A1S1X2U1"/>